<evidence type="ECO:0000256" key="1">
    <source>
        <dbReference type="ARBA" id="ARBA00022737"/>
    </source>
</evidence>
<dbReference type="KEGG" id="sdyn:Mal52_41920"/>
<dbReference type="PROSITE" id="PS00380">
    <property type="entry name" value="RHODANESE_1"/>
    <property type="match status" value="1"/>
</dbReference>
<dbReference type="InterPro" id="IPR036873">
    <property type="entry name" value="Rhodanese-like_dom_sf"/>
</dbReference>
<keyword evidence="4" id="KW-0808">Transferase</keyword>
<keyword evidence="5" id="KW-1185">Reference proteome</keyword>
<dbReference type="CDD" id="cd01449">
    <property type="entry name" value="TST_Repeat_2"/>
    <property type="match status" value="1"/>
</dbReference>
<evidence type="ECO:0000313" key="5">
    <source>
        <dbReference type="Proteomes" id="UP000319383"/>
    </source>
</evidence>
<reference evidence="4 5" key="1">
    <citation type="submission" date="2019-02" db="EMBL/GenBank/DDBJ databases">
        <title>Deep-cultivation of Planctomycetes and their phenomic and genomic characterization uncovers novel biology.</title>
        <authorList>
            <person name="Wiegand S."/>
            <person name="Jogler M."/>
            <person name="Boedeker C."/>
            <person name="Pinto D."/>
            <person name="Vollmers J."/>
            <person name="Rivas-Marin E."/>
            <person name="Kohn T."/>
            <person name="Peeters S.H."/>
            <person name="Heuer A."/>
            <person name="Rast P."/>
            <person name="Oberbeckmann S."/>
            <person name="Bunk B."/>
            <person name="Jeske O."/>
            <person name="Meyerdierks A."/>
            <person name="Storesund J.E."/>
            <person name="Kallscheuer N."/>
            <person name="Luecker S."/>
            <person name="Lage O.M."/>
            <person name="Pohl T."/>
            <person name="Merkel B.J."/>
            <person name="Hornburger P."/>
            <person name="Mueller R.-W."/>
            <person name="Bruemmer F."/>
            <person name="Labrenz M."/>
            <person name="Spormann A.M."/>
            <person name="Op den Camp H."/>
            <person name="Overmann J."/>
            <person name="Amann R."/>
            <person name="Jetten M.S.M."/>
            <person name="Mascher T."/>
            <person name="Medema M.H."/>
            <person name="Devos D.P."/>
            <person name="Kaster A.-K."/>
            <person name="Ovreas L."/>
            <person name="Rohde M."/>
            <person name="Galperin M.Y."/>
            <person name="Jogler C."/>
        </authorList>
    </citation>
    <scope>NUCLEOTIDE SEQUENCE [LARGE SCALE GENOMIC DNA]</scope>
    <source>
        <strain evidence="4 5">Mal52</strain>
    </source>
</reference>
<proteinExistence type="predicted"/>
<name>A0A517ZT78_9PLAN</name>
<feature type="domain" description="Rhodanese" evidence="3">
    <location>
        <begin position="192"/>
        <end position="295"/>
    </location>
</feature>
<dbReference type="Pfam" id="PF00581">
    <property type="entry name" value="Rhodanese"/>
    <property type="match status" value="2"/>
</dbReference>
<feature type="chain" id="PRO_5021870613" evidence="2">
    <location>
        <begin position="29"/>
        <end position="296"/>
    </location>
</feature>
<dbReference type="SMART" id="SM00450">
    <property type="entry name" value="RHOD"/>
    <property type="match status" value="2"/>
</dbReference>
<dbReference type="SUPFAM" id="SSF52821">
    <property type="entry name" value="Rhodanese/Cell cycle control phosphatase"/>
    <property type="match status" value="2"/>
</dbReference>
<dbReference type="GO" id="GO:0004792">
    <property type="term" value="F:thiosulfate-cyanide sulfurtransferase activity"/>
    <property type="evidence" value="ECO:0007669"/>
    <property type="project" value="UniProtKB-EC"/>
</dbReference>
<keyword evidence="1" id="KW-0677">Repeat</keyword>
<dbReference type="PANTHER" id="PTHR43855">
    <property type="entry name" value="THIOSULFATE SULFURTRANSFERASE"/>
    <property type="match status" value="1"/>
</dbReference>
<dbReference type="AlphaFoldDB" id="A0A517ZT78"/>
<protein>
    <submittedName>
        <fullName evidence="4">Thiosulfate sulfurtransferase</fullName>
        <ecNumber evidence="4">2.8.1.1</ecNumber>
    </submittedName>
</protein>
<evidence type="ECO:0000313" key="4">
    <source>
        <dbReference type="EMBL" id="QDU45697.1"/>
    </source>
</evidence>
<evidence type="ECO:0000259" key="3">
    <source>
        <dbReference type="PROSITE" id="PS50206"/>
    </source>
</evidence>
<organism evidence="4 5">
    <name type="scientific">Symmachiella dynata</name>
    <dbReference type="NCBI Taxonomy" id="2527995"/>
    <lineage>
        <taxon>Bacteria</taxon>
        <taxon>Pseudomonadati</taxon>
        <taxon>Planctomycetota</taxon>
        <taxon>Planctomycetia</taxon>
        <taxon>Planctomycetales</taxon>
        <taxon>Planctomycetaceae</taxon>
        <taxon>Symmachiella</taxon>
    </lineage>
</organism>
<dbReference type="PANTHER" id="PTHR43855:SF1">
    <property type="entry name" value="THIOSULFATE SULFURTRANSFERASE"/>
    <property type="match status" value="1"/>
</dbReference>
<dbReference type="Proteomes" id="UP000319383">
    <property type="component" value="Chromosome"/>
</dbReference>
<dbReference type="InterPro" id="IPR001763">
    <property type="entry name" value="Rhodanese-like_dom"/>
</dbReference>
<dbReference type="PROSITE" id="PS50206">
    <property type="entry name" value="RHODANESE_3"/>
    <property type="match status" value="2"/>
</dbReference>
<dbReference type="Gene3D" id="3.40.250.10">
    <property type="entry name" value="Rhodanese-like domain"/>
    <property type="match status" value="2"/>
</dbReference>
<accession>A0A517ZT78</accession>
<sequence length="296" mass="32872" precursor="true">MPFNHSRPFTAILSACLVMTFMPGAVRAEEAAETEKTKLLLSAGEVKQLIDAADQSAVILLDIQDRDAFSKAHLPGARWIDVAEWKAAAMADSGDGLTNRQRWIELGSELGLARDGRIVVYGGALPNAARVWWLLKYLGCQHVSLLNGGIDFWQKQDLPVTHKPIDFKTSKFQPTFQKHRLARIDNVKQAVQDGSLFVFDTRSKAEFAAGRVPGAAHLEWVRLLTDDGTFKSAAELRRMFQALNLKPQHTAVTYCRSGGRASVEAFALELAGYENVQNYFCSWQEYSSDAEAPVEK</sequence>
<evidence type="ECO:0000256" key="2">
    <source>
        <dbReference type="SAM" id="SignalP"/>
    </source>
</evidence>
<feature type="signal peptide" evidence="2">
    <location>
        <begin position="1"/>
        <end position="28"/>
    </location>
</feature>
<dbReference type="EMBL" id="CP036276">
    <property type="protein sequence ID" value="QDU45697.1"/>
    <property type="molecule type" value="Genomic_DNA"/>
</dbReference>
<dbReference type="RefSeq" id="WP_145378254.1">
    <property type="nucleotide sequence ID" value="NZ_CP036276.1"/>
</dbReference>
<keyword evidence="2" id="KW-0732">Signal</keyword>
<feature type="domain" description="Rhodanese" evidence="3">
    <location>
        <begin position="54"/>
        <end position="162"/>
    </location>
</feature>
<dbReference type="EC" id="2.8.1.1" evidence="4"/>
<dbReference type="InterPro" id="IPR001307">
    <property type="entry name" value="Thiosulphate_STrfase_CS"/>
</dbReference>
<dbReference type="InterPro" id="IPR051126">
    <property type="entry name" value="Thiosulfate_sulfurtransferase"/>
</dbReference>
<gene>
    <name evidence="4" type="primary">cysA1</name>
    <name evidence="4" type="ORF">Mal52_41920</name>
</gene>